<evidence type="ECO:0000313" key="2">
    <source>
        <dbReference type="Proteomes" id="UP000317378"/>
    </source>
</evidence>
<organism evidence="1 2">
    <name type="scientific">Streptomyces sporangiiformans</name>
    <dbReference type="NCBI Taxonomy" id="2315329"/>
    <lineage>
        <taxon>Bacteria</taxon>
        <taxon>Bacillati</taxon>
        <taxon>Actinomycetota</taxon>
        <taxon>Actinomycetes</taxon>
        <taxon>Kitasatosporales</taxon>
        <taxon>Streptomycetaceae</taxon>
        <taxon>Streptomyces</taxon>
    </lineage>
</organism>
<reference evidence="1 2" key="1">
    <citation type="submission" date="2019-06" db="EMBL/GenBank/DDBJ databases">
        <title>Streptomyces sporangiiformans sp. nov., a novel actinomycete isolated from soil in Mount Song.</title>
        <authorList>
            <person name="Han L."/>
        </authorList>
    </citation>
    <scope>NUCLEOTIDE SEQUENCE [LARGE SCALE GENOMIC DNA]</scope>
    <source>
        <strain evidence="1 2">NEAU-SSA 1</strain>
    </source>
</reference>
<name>A0A505DFA4_9ACTN</name>
<proteinExistence type="predicted"/>
<dbReference type="OrthoDB" id="4236581at2"/>
<comment type="caution">
    <text evidence="1">The sequence shown here is derived from an EMBL/GenBank/DDBJ whole genome shotgun (WGS) entry which is preliminary data.</text>
</comment>
<gene>
    <name evidence="1" type="ORF">FGD71_034660</name>
</gene>
<evidence type="ECO:0000313" key="1">
    <source>
        <dbReference type="EMBL" id="TPQ17806.1"/>
    </source>
</evidence>
<accession>A0A505DFA4</accession>
<sequence length="70" mass="7653">MRVEMVKRAADVLFDVPGDAHQEIILLIDAVSEIPKPPAPTLAAAFSDSCWLVYTVRGDVVEILDVGCVW</sequence>
<dbReference type="EMBL" id="VCHX02000183">
    <property type="protein sequence ID" value="TPQ17806.1"/>
    <property type="molecule type" value="Genomic_DNA"/>
</dbReference>
<dbReference type="AlphaFoldDB" id="A0A505DFA4"/>
<protein>
    <submittedName>
        <fullName evidence="1">Uncharacterized protein</fullName>
    </submittedName>
</protein>
<keyword evidence="2" id="KW-1185">Reference proteome</keyword>
<dbReference type="Proteomes" id="UP000317378">
    <property type="component" value="Unassembled WGS sequence"/>
</dbReference>